<dbReference type="InterPro" id="IPR016537">
    <property type="entry name" value="UCP008159_ABC"/>
</dbReference>
<name>L8JHM8_9GAMM</name>
<gene>
    <name evidence="1" type="ORF">C942_04661</name>
</gene>
<dbReference type="RefSeq" id="WP_007464095.1">
    <property type="nucleotide sequence ID" value="NZ_AMZO01000006.1"/>
</dbReference>
<organism evidence="1 2">
    <name type="scientific">Photobacterium marinum</name>
    <dbReference type="NCBI Taxonomy" id="1056511"/>
    <lineage>
        <taxon>Bacteria</taxon>
        <taxon>Pseudomonadati</taxon>
        <taxon>Pseudomonadota</taxon>
        <taxon>Gammaproteobacteria</taxon>
        <taxon>Vibrionales</taxon>
        <taxon>Vibrionaceae</taxon>
        <taxon>Photobacterium</taxon>
    </lineage>
</organism>
<reference evidence="1 2" key="1">
    <citation type="submission" date="2012-12" db="EMBL/GenBank/DDBJ databases">
        <title>Genome Assembly of Photobacterium sp. AK15.</title>
        <authorList>
            <person name="Khatri I."/>
            <person name="Vaidya B."/>
            <person name="Srinivas T.N.R."/>
            <person name="Subramanian S."/>
            <person name="Pinnaka A."/>
        </authorList>
    </citation>
    <scope>NUCLEOTIDE SEQUENCE [LARGE SCALE GENOMIC DNA]</scope>
    <source>
        <strain evidence="1 2">AK15</strain>
    </source>
</reference>
<dbReference type="AlphaFoldDB" id="L8JHM8"/>
<dbReference type="InterPro" id="IPR010412">
    <property type="entry name" value="DUF1007"/>
</dbReference>
<dbReference type="PATRIC" id="fig|1056511.3.peg.1495"/>
<evidence type="ECO:0000313" key="1">
    <source>
        <dbReference type="EMBL" id="ELR66957.1"/>
    </source>
</evidence>
<dbReference type="EMBL" id="AMZO01000006">
    <property type="protein sequence ID" value="ELR66957.1"/>
    <property type="molecule type" value="Genomic_DNA"/>
</dbReference>
<dbReference type="Pfam" id="PF06226">
    <property type="entry name" value="DUF1007"/>
    <property type="match status" value="1"/>
</dbReference>
<sequence length="237" mass="27288">MKRALRFVSNVHRQLSNYKHLSRWPRKSLLLWALAVFVVPTVQAHPHSWVDMKTYIEGKDGMITGFKMEWSFDAMTSAYMLDGEDVSFENEQETFRKISASVLENMKYEHYFTYFYDGDNPIKYKVAHSEKLTRDRAKLVLSFELPLSKPKPVTRDSLRLLIFEPSYYVDMAWKSANDVVLSAELARQCQLEMIEPNPTSEQMSYAMSLPTDADPDNALGQLFTQTVKIHCAGIPAA</sequence>
<comment type="caution">
    <text evidence="1">The sequence shown here is derived from an EMBL/GenBank/DDBJ whole genome shotgun (WGS) entry which is preliminary data.</text>
</comment>
<protein>
    <submittedName>
        <fullName evidence="1">Putative exported protein</fullName>
    </submittedName>
</protein>
<keyword evidence="2" id="KW-1185">Reference proteome</keyword>
<proteinExistence type="predicted"/>
<dbReference type="Proteomes" id="UP000011134">
    <property type="component" value="Unassembled WGS sequence"/>
</dbReference>
<evidence type="ECO:0000313" key="2">
    <source>
        <dbReference type="Proteomes" id="UP000011134"/>
    </source>
</evidence>
<dbReference type="PIRSF" id="PIRSF008159">
    <property type="entry name" value="UCP008159_ABC"/>
    <property type="match status" value="1"/>
</dbReference>
<accession>L8JHM8</accession>